<evidence type="ECO:0000313" key="2">
    <source>
        <dbReference type="Proteomes" id="UP001501697"/>
    </source>
</evidence>
<sequence length="168" mass="16655">MSSDLNNVLANLLATQQAARENQRAVSNAVNTSLAGGLAGAAGIANSLDALGRSALPPAVPDPLGNGAINQALIALTQAQLDSTNRNEHIANAVSGGVAAGAGGMAAVAAGLRQLQHPVAKSDSFMDRVRSAAGLPPSYGLVTSPGDYPSTAVQHVCPSCGGTGRVSY</sequence>
<evidence type="ECO:0000313" key="1">
    <source>
        <dbReference type="EMBL" id="GAA3629939.1"/>
    </source>
</evidence>
<accession>A0ABP7ADG2</accession>
<comment type="caution">
    <text evidence="1">The sequence shown here is derived from an EMBL/GenBank/DDBJ whole genome shotgun (WGS) entry which is preliminary data.</text>
</comment>
<dbReference type="EMBL" id="BAAAYU010000001">
    <property type="protein sequence ID" value="GAA3629939.1"/>
    <property type="molecule type" value="Genomic_DNA"/>
</dbReference>
<protein>
    <submittedName>
        <fullName evidence="1">Uncharacterized protein</fullName>
    </submittedName>
</protein>
<name>A0ABP7ADG2_9MICO</name>
<dbReference type="Proteomes" id="UP001501697">
    <property type="component" value="Unassembled WGS sequence"/>
</dbReference>
<proteinExistence type="predicted"/>
<gene>
    <name evidence="1" type="ORF">GCM10022200_10840</name>
</gene>
<organism evidence="1 2">
    <name type="scientific">Microbacterium awajiense</name>
    <dbReference type="NCBI Taxonomy" id="415214"/>
    <lineage>
        <taxon>Bacteria</taxon>
        <taxon>Bacillati</taxon>
        <taxon>Actinomycetota</taxon>
        <taxon>Actinomycetes</taxon>
        <taxon>Micrococcales</taxon>
        <taxon>Microbacteriaceae</taxon>
        <taxon>Microbacterium</taxon>
    </lineage>
</organism>
<reference evidence="2" key="1">
    <citation type="journal article" date="2019" name="Int. J. Syst. Evol. Microbiol.">
        <title>The Global Catalogue of Microorganisms (GCM) 10K type strain sequencing project: providing services to taxonomists for standard genome sequencing and annotation.</title>
        <authorList>
            <consortium name="The Broad Institute Genomics Platform"/>
            <consortium name="The Broad Institute Genome Sequencing Center for Infectious Disease"/>
            <person name="Wu L."/>
            <person name="Ma J."/>
        </authorList>
    </citation>
    <scope>NUCLEOTIDE SEQUENCE [LARGE SCALE GENOMIC DNA]</scope>
    <source>
        <strain evidence="2">JCM 16544</strain>
    </source>
</reference>
<keyword evidence="2" id="KW-1185">Reference proteome</keyword>